<evidence type="ECO:0000256" key="1">
    <source>
        <dbReference type="SAM" id="Phobius"/>
    </source>
</evidence>
<evidence type="ECO:0000313" key="2">
    <source>
        <dbReference type="EMBL" id="MFH6982514.1"/>
    </source>
</evidence>
<keyword evidence="3" id="KW-1185">Reference proteome</keyword>
<keyword evidence="1" id="KW-0472">Membrane</keyword>
<dbReference type="EMBL" id="JBIPKE010000012">
    <property type="protein sequence ID" value="MFH6982514.1"/>
    <property type="molecule type" value="Genomic_DNA"/>
</dbReference>
<protein>
    <recommendedName>
        <fullName evidence="4">RND transporter</fullName>
    </recommendedName>
</protein>
<keyword evidence="1" id="KW-0812">Transmembrane</keyword>
<sequence length="84" mass="9635">MKKLLESNQLLRTSGLLSLTLGLAPFVPEPHVWGKVQWVLGGAEGMQPMDYFDLLLHGTPWLLFFTLLIYRGFRYLLPGQWCNT</sequence>
<dbReference type="RefSeq" id="WP_395416209.1">
    <property type="nucleotide sequence ID" value="NZ_JBIPKE010000012.1"/>
</dbReference>
<reference evidence="2 3" key="1">
    <citation type="journal article" date="2013" name="Int. J. Syst. Evol. Microbiol.">
        <title>Marinoscillum luteum sp. nov., isolated from marine sediment.</title>
        <authorList>
            <person name="Cha I.T."/>
            <person name="Park S.J."/>
            <person name="Kim S.J."/>
            <person name="Kim J.G."/>
            <person name="Jung M.Y."/>
            <person name="Shin K.S."/>
            <person name="Kwon K.K."/>
            <person name="Yang S.H."/>
            <person name="Seo Y.S."/>
            <person name="Rhee S.K."/>
        </authorList>
    </citation>
    <scope>NUCLEOTIDE SEQUENCE [LARGE SCALE GENOMIC DNA]</scope>
    <source>
        <strain evidence="2 3">KCTC 23939</strain>
    </source>
</reference>
<evidence type="ECO:0008006" key="4">
    <source>
        <dbReference type="Google" id="ProtNLM"/>
    </source>
</evidence>
<keyword evidence="1" id="KW-1133">Transmembrane helix</keyword>
<name>A0ABW7N4M9_9BACT</name>
<accession>A0ABW7N4M9</accession>
<feature type="transmembrane region" description="Helical" evidence="1">
    <location>
        <begin position="58"/>
        <end position="77"/>
    </location>
</feature>
<proteinExistence type="predicted"/>
<evidence type="ECO:0000313" key="3">
    <source>
        <dbReference type="Proteomes" id="UP001610063"/>
    </source>
</evidence>
<comment type="caution">
    <text evidence="2">The sequence shown here is derived from an EMBL/GenBank/DDBJ whole genome shotgun (WGS) entry which is preliminary data.</text>
</comment>
<gene>
    <name evidence="2" type="ORF">ACHKAR_03645</name>
</gene>
<dbReference type="Proteomes" id="UP001610063">
    <property type="component" value="Unassembled WGS sequence"/>
</dbReference>
<organism evidence="2 3">
    <name type="scientific">Marinoscillum luteum</name>
    <dbReference type="NCBI Taxonomy" id="861051"/>
    <lineage>
        <taxon>Bacteria</taxon>
        <taxon>Pseudomonadati</taxon>
        <taxon>Bacteroidota</taxon>
        <taxon>Cytophagia</taxon>
        <taxon>Cytophagales</taxon>
        <taxon>Reichenbachiellaceae</taxon>
        <taxon>Marinoscillum</taxon>
    </lineage>
</organism>